<feature type="compositionally biased region" description="Basic and acidic residues" evidence="1">
    <location>
        <begin position="108"/>
        <end position="119"/>
    </location>
</feature>
<protein>
    <submittedName>
        <fullName evidence="2">Helix-hairpin-helix domain-containing protein</fullName>
    </submittedName>
</protein>
<comment type="caution">
    <text evidence="2">The sequence shown here is derived from an EMBL/GenBank/DDBJ whole genome shotgun (WGS) entry which is preliminary data.</text>
</comment>
<evidence type="ECO:0000313" key="3">
    <source>
        <dbReference type="Proteomes" id="UP001596445"/>
    </source>
</evidence>
<organism evidence="2 3">
    <name type="scientific">Halovenus salina</name>
    <dbReference type="NCBI Taxonomy" id="1510225"/>
    <lineage>
        <taxon>Archaea</taxon>
        <taxon>Methanobacteriati</taxon>
        <taxon>Methanobacteriota</taxon>
        <taxon>Stenosarchaea group</taxon>
        <taxon>Halobacteria</taxon>
        <taxon>Halobacteriales</taxon>
        <taxon>Haloarculaceae</taxon>
        <taxon>Halovenus</taxon>
    </lineage>
</organism>
<evidence type="ECO:0000256" key="1">
    <source>
        <dbReference type="SAM" id="MobiDB-lite"/>
    </source>
</evidence>
<proteinExistence type="predicted"/>
<name>A0ABD5W9H2_9EURY</name>
<keyword evidence="3" id="KW-1185">Reference proteome</keyword>
<dbReference type="InterPro" id="IPR010995">
    <property type="entry name" value="DNA_repair_Rad51/TF_NusA_a-hlx"/>
</dbReference>
<dbReference type="RefSeq" id="WP_267162137.1">
    <property type="nucleotide sequence ID" value="NZ_CP112972.1"/>
</dbReference>
<feature type="region of interest" description="Disordered" evidence="1">
    <location>
        <begin position="15"/>
        <end position="80"/>
    </location>
</feature>
<sequence>MSAKSLIQKIKQFVGLSDGSGSSAGPSAPEETDVTIEREPETTTADKPTATAEEDEAISTDTEPVETIKGIGPTYSDRLESNGLGTVAALADSDAETVAEAAQTSEGRASEWVKRARNR</sequence>
<dbReference type="GeneID" id="76631517"/>
<dbReference type="EMBL" id="JBHSZI010000001">
    <property type="protein sequence ID" value="MFC7059362.1"/>
    <property type="molecule type" value="Genomic_DNA"/>
</dbReference>
<gene>
    <name evidence="2" type="ORF">ACFQQG_15775</name>
</gene>
<dbReference type="SUPFAM" id="SSF47794">
    <property type="entry name" value="Rad51 N-terminal domain-like"/>
    <property type="match status" value="1"/>
</dbReference>
<dbReference type="Pfam" id="PF14520">
    <property type="entry name" value="HHH_5"/>
    <property type="match status" value="1"/>
</dbReference>
<accession>A0ABD5W9H2</accession>
<dbReference type="Proteomes" id="UP001596445">
    <property type="component" value="Unassembled WGS sequence"/>
</dbReference>
<reference evidence="2 3" key="1">
    <citation type="journal article" date="2019" name="Int. J. Syst. Evol. Microbiol.">
        <title>The Global Catalogue of Microorganisms (GCM) 10K type strain sequencing project: providing services to taxonomists for standard genome sequencing and annotation.</title>
        <authorList>
            <consortium name="The Broad Institute Genomics Platform"/>
            <consortium name="The Broad Institute Genome Sequencing Center for Infectious Disease"/>
            <person name="Wu L."/>
            <person name="Ma J."/>
        </authorList>
    </citation>
    <scope>NUCLEOTIDE SEQUENCE [LARGE SCALE GENOMIC DNA]</scope>
    <source>
        <strain evidence="2 3">JCM 30072</strain>
    </source>
</reference>
<dbReference type="Gene3D" id="1.10.150.20">
    <property type="entry name" value="5' to 3' exonuclease, C-terminal subdomain"/>
    <property type="match status" value="1"/>
</dbReference>
<dbReference type="AlphaFoldDB" id="A0ABD5W9H2"/>
<feature type="compositionally biased region" description="Low complexity" evidence="1">
    <location>
        <begin position="19"/>
        <end position="29"/>
    </location>
</feature>
<feature type="region of interest" description="Disordered" evidence="1">
    <location>
        <begin position="99"/>
        <end position="119"/>
    </location>
</feature>
<evidence type="ECO:0000313" key="2">
    <source>
        <dbReference type="EMBL" id="MFC7059362.1"/>
    </source>
</evidence>